<dbReference type="Pfam" id="PF00201">
    <property type="entry name" value="UDPGT"/>
    <property type="match status" value="1"/>
</dbReference>
<reference evidence="3" key="1">
    <citation type="journal article" date="2019" name="Environ. Microbiol.">
        <title>Fungal ecological strategies reflected in gene transcription - a case study of two litter decomposers.</title>
        <authorList>
            <person name="Barbi F."/>
            <person name="Kohler A."/>
            <person name="Barry K."/>
            <person name="Baskaran P."/>
            <person name="Daum C."/>
            <person name="Fauchery L."/>
            <person name="Ihrmark K."/>
            <person name="Kuo A."/>
            <person name="LaButti K."/>
            <person name="Lipzen A."/>
            <person name="Morin E."/>
            <person name="Grigoriev I.V."/>
            <person name="Henrissat B."/>
            <person name="Lindahl B."/>
            <person name="Martin F."/>
        </authorList>
    </citation>
    <scope>NUCLEOTIDE SEQUENCE</scope>
    <source>
        <strain evidence="3">JB14</strain>
    </source>
</reference>
<evidence type="ECO:0000313" key="3">
    <source>
        <dbReference type="EMBL" id="KAE9393649.1"/>
    </source>
</evidence>
<dbReference type="Proteomes" id="UP000799118">
    <property type="component" value="Unassembled WGS sequence"/>
</dbReference>
<comment type="similarity">
    <text evidence="1">Belongs to the UDP-glycosyltransferase family.</text>
</comment>
<dbReference type="GO" id="GO:0035251">
    <property type="term" value="F:UDP-glucosyltransferase activity"/>
    <property type="evidence" value="ECO:0007669"/>
    <property type="project" value="TreeGrafter"/>
</dbReference>
<dbReference type="OrthoDB" id="5835829at2759"/>
<keyword evidence="2" id="KW-0808">Transferase</keyword>
<keyword evidence="4" id="KW-1185">Reference proteome</keyword>
<sequence>MGKPTHFLIICAPFFGHARPTITFCMNLLNEHPDLYITYLCSGTRSKYFTPDFGREMTLYNLKEEAKSRLNIKLIGEGELQESIDQLISFLTLMPEFLSSLICNPNANTSSNVFDRIPSLITVEPCTFVVSQMLDGIIPASPNPSLKIPILAFFPTNAALVNLYWIRREEYPETYWPPVYARAEKELASGAHGDISLNHAAYRIWCEPRDIVVQTPSLPPMFNHELSPQTDALPKGPTSFAVGQSELCKSMSVLSPKMAGFIFHTSPLMEPGEAEYMTKVSPEQMFLHIGPQYPREWWEDGIPSKVQVLSEEDQQTLSFLDKMESQYGPNSVLYVSFGTVFIPTERPQLFDALIKTILEAEPPLPFIFAGGKTNSILTAEAKEKIVNSGRGLLAGFVPQQAILKHKATGWYLCHGGSNSVSESFLNGVPMVLWPYTIDQPLISNQLSVRLQLAFELLQVRNGNSVGRMTHRGVKIEGTHEAVMDEMADIWKRMRGEEGDKMRERVQAFKKAMKEDYYHGHARKAMDRFTEFMEK</sequence>
<dbReference type="PANTHER" id="PTHR48047">
    <property type="entry name" value="GLYCOSYLTRANSFERASE"/>
    <property type="match status" value="1"/>
</dbReference>
<dbReference type="PANTHER" id="PTHR48047:SF215">
    <property type="entry name" value="GLYCOSYLTRANSFERASE"/>
    <property type="match status" value="1"/>
</dbReference>
<evidence type="ECO:0000256" key="2">
    <source>
        <dbReference type="ARBA" id="ARBA00022679"/>
    </source>
</evidence>
<evidence type="ECO:0000313" key="4">
    <source>
        <dbReference type="Proteomes" id="UP000799118"/>
    </source>
</evidence>
<proteinExistence type="inferred from homology"/>
<dbReference type="Gene3D" id="3.40.50.2000">
    <property type="entry name" value="Glycogen Phosphorylase B"/>
    <property type="match status" value="2"/>
</dbReference>
<protein>
    <submittedName>
        <fullName evidence="3">UDP-Glycosyltransferase/glycogen phosphorylase</fullName>
    </submittedName>
</protein>
<dbReference type="AlphaFoldDB" id="A0A6A4H5Z0"/>
<organism evidence="3 4">
    <name type="scientific">Gymnopus androsaceus JB14</name>
    <dbReference type="NCBI Taxonomy" id="1447944"/>
    <lineage>
        <taxon>Eukaryota</taxon>
        <taxon>Fungi</taxon>
        <taxon>Dikarya</taxon>
        <taxon>Basidiomycota</taxon>
        <taxon>Agaricomycotina</taxon>
        <taxon>Agaricomycetes</taxon>
        <taxon>Agaricomycetidae</taxon>
        <taxon>Agaricales</taxon>
        <taxon>Marasmiineae</taxon>
        <taxon>Omphalotaceae</taxon>
        <taxon>Gymnopus</taxon>
    </lineage>
</organism>
<name>A0A6A4H5Z0_9AGAR</name>
<dbReference type="EMBL" id="ML769567">
    <property type="protein sequence ID" value="KAE9393649.1"/>
    <property type="molecule type" value="Genomic_DNA"/>
</dbReference>
<accession>A0A6A4H5Z0</accession>
<dbReference type="SUPFAM" id="SSF53756">
    <property type="entry name" value="UDP-Glycosyltransferase/glycogen phosphorylase"/>
    <property type="match status" value="1"/>
</dbReference>
<gene>
    <name evidence="3" type="ORF">BT96DRAFT_863367</name>
</gene>
<evidence type="ECO:0000256" key="1">
    <source>
        <dbReference type="ARBA" id="ARBA00009995"/>
    </source>
</evidence>
<dbReference type="InterPro" id="IPR002213">
    <property type="entry name" value="UDP_glucos_trans"/>
</dbReference>